<dbReference type="InterPro" id="IPR043146">
    <property type="entry name" value="Penicillin_amidase_N_B-knob"/>
</dbReference>
<evidence type="ECO:0000256" key="2">
    <source>
        <dbReference type="ARBA" id="ARBA00022801"/>
    </source>
</evidence>
<dbReference type="RefSeq" id="WP_381524553.1">
    <property type="nucleotide sequence ID" value="NZ_JBHULN010000010.1"/>
</dbReference>
<protein>
    <submittedName>
        <fullName evidence="4">Penicillin acylase family protein</fullName>
    </submittedName>
</protein>
<keyword evidence="3" id="KW-0865">Zymogen</keyword>
<evidence type="ECO:0000256" key="1">
    <source>
        <dbReference type="ARBA" id="ARBA00006586"/>
    </source>
</evidence>
<dbReference type="Gene3D" id="2.30.120.10">
    <property type="match status" value="1"/>
</dbReference>
<dbReference type="EMBL" id="JBHULN010000010">
    <property type="protein sequence ID" value="MFD2572295.1"/>
    <property type="molecule type" value="Genomic_DNA"/>
</dbReference>
<gene>
    <name evidence="4" type="ORF">ACFSUS_16765</name>
</gene>
<dbReference type="Gene3D" id="3.60.20.10">
    <property type="entry name" value="Glutamine Phosphoribosylpyrophosphate, subunit 1, domain 1"/>
    <property type="match status" value="1"/>
</dbReference>
<sequence>MHYLKPVLVSLLTITLIWALNRSWGSIPAFGPLLSPFVGFWQNTEVGSDTEQEITLQGTKAPVTVLFDDLAIPHVFAQNDYDAYFAQGYLTARDRLWQMEFQTHAAAGRVAEIVGDRALELDRYNRRLGMGFGAEKAVKAMMADSRSRESIEAYTAGINAYIKQLKPAQYPLEYKLLGYAPEPWQPIKCAYFLKYMSGVLALGADDLNMSNVLKKYGTVVTNDLFPDYPTKEDPIIPQGTKWDFTPVAVPKAPDPVLANIESLAMRWPEHDPTIGSNNWAIGPKKSATGYPILANDPHLALNLPSIWYQIQLVTPTMNIYGASMPGSPGVIIGFNKQIAWGVTNVGADVLDFYQIKFKDASKREYWHDNQWKPVKRRIEVIKVKGKPDVVDTVLYTHHGPIMYTLGQKPFAKNVPVGYAARWIAHEESNDFLTYYLLDRAKNYDDYREALSHYAAPAQNFVFADVAKDIAITPNGRFPLKWKDQGKFLLDGTNPAHDWHGWILMAQNPHVKNPARGFVSSANQSSTDPTYPYYINWQFAPSERGIRINQRLTGMQNATIDSLRQLQNDNLNLRAANALPVFLPHIQTKQLTGDQVKALTIIKSWKYNHDVTEIGPTIFTEWSRQLMDALWKDEFESSDTVTMRYPSFDRTLSLAQKEPSSHWFDNVKTPATETITDVVTASFRSTIDSLVRKHGPISESWQWGSHKATKISHLARLDALSALNVQVGGGSGIVNATSERNGPSWRMVVALGPHPKAFGVYPGGQSGNPGSPYYMNMIETWRTGQLNELLYLQSPKDKHPRIKQKIVLK</sequence>
<dbReference type="Pfam" id="PF01804">
    <property type="entry name" value="Penicil_amidase"/>
    <property type="match status" value="1"/>
</dbReference>
<evidence type="ECO:0000313" key="4">
    <source>
        <dbReference type="EMBL" id="MFD2572295.1"/>
    </source>
</evidence>
<comment type="caution">
    <text evidence="4">The sequence shown here is derived from an EMBL/GenBank/DDBJ whole genome shotgun (WGS) entry which is preliminary data.</text>
</comment>
<comment type="similarity">
    <text evidence="1">Belongs to the peptidase S45 family.</text>
</comment>
<dbReference type="InterPro" id="IPR014395">
    <property type="entry name" value="Pen/GL7ACA/AHL_acylase"/>
</dbReference>
<reference evidence="5" key="1">
    <citation type="journal article" date="2019" name="Int. J. Syst. Evol. Microbiol.">
        <title>The Global Catalogue of Microorganisms (GCM) 10K type strain sequencing project: providing services to taxonomists for standard genome sequencing and annotation.</title>
        <authorList>
            <consortium name="The Broad Institute Genomics Platform"/>
            <consortium name="The Broad Institute Genome Sequencing Center for Infectious Disease"/>
            <person name="Wu L."/>
            <person name="Ma J."/>
        </authorList>
    </citation>
    <scope>NUCLEOTIDE SEQUENCE [LARGE SCALE GENOMIC DNA]</scope>
    <source>
        <strain evidence="5">KCTC 42805</strain>
    </source>
</reference>
<keyword evidence="2" id="KW-0378">Hydrolase</keyword>
<organism evidence="4 5">
    <name type="scientific">Spirosoma soli</name>
    <dbReference type="NCBI Taxonomy" id="1770529"/>
    <lineage>
        <taxon>Bacteria</taxon>
        <taxon>Pseudomonadati</taxon>
        <taxon>Bacteroidota</taxon>
        <taxon>Cytophagia</taxon>
        <taxon>Cytophagales</taxon>
        <taxon>Cytophagaceae</taxon>
        <taxon>Spirosoma</taxon>
    </lineage>
</organism>
<proteinExistence type="inferred from homology"/>
<dbReference type="InterPro" id="IPR023343">
    <property type="entry name" value="Penicillin_amidase_dom1"/>
</dbReference>
<evidence type="ECO:0000256" key="3">
    <source>
        <dbReference type="ARBA" id="ARBA00023145"/>
    </source>
</evidence>
<dbReference type="SUPFAM" id="SSF56235">
    <property type="entry name" value="N-terminal nucleophile aminohydrolases (Ntn hydrolases)"/>
    <property type="match status" value="1"/>
</dbReference>
<dbReference type="Gene3D" id="1.10.1400.10">
    <property type="match status" value="1"/>
</dbReference>
<dbReference type="InterPro" id="IPR002692">
    <property type="entry name" value="S45"/>
</dbReference>
<dbReference type="Proteomes" id="UP001597469">
    <property type="component" value="Unassembled WGS sequence"/>
</dbReference>
<dbReference type="InterPro" id="IPR043147">
    <property type="entry name" value="Penicillin_amidase_A-knob"/>
</dbReference>
<name>A0ABW5M5P4_9BACT</name>
<dbReference type="PIRSF" id="PIRSF001227">
    <property type="entry name" value="Pen_acylase"/>
    <property type="match status" value="1"/>
</dbReference>
<evidence type="ECO:0000313" key="5">
    <source>
        <dbReference type="Proteomes" id="UP001597469"/>
    </source>
</evidence>
<dbReference type="Gene3D" id="1.10.439.10">
    <property type="entry name" value="Penicillin Amidohydrolase, domain 1"/>
    <property type="match status" value="1"/>
</dbReference>
<dbReference type="InterPro" id="IPR029055">
    <property type="entry name" value="Ntn_hydrolases_N"/>
</dbReference>
<dbReference type="PANTHER" id="PTHR34218:SF4">
    <property type="entry name" value="ACYL-HOMOSERINE LACTONE ACYLASE QUIP"/>
    <property type="match status" value="1"/>
</dbReference>
<dbReference type="CDD" id="cd03747">
    <property type="entry name" value="Ntn_PGA_like"/>
    <property type="match status" value="1"/>
</dbReference>
<keyword evidence="5" id="KW-1185">Reference proteome</keyword>
<dbReference type="PANTHER" id="PTHR34218">
    <property type="entry name" value="PEPTIDASE S45 PENICILLIN AMIDASE"/>
    <property type="match status" value="1"/>
</dbReference>
<accession>A0ABW5M5P4</accession>